<evidence type="ECO:0000256" key="18">
    <source>
        <dbReference type="ARBA" id="ARBA00047683"/>
    </source>
</evidence>
<dbReference type="NCBIfam" id="TIGR00566">
    <property type="entry name" value="trpG_papA"/>
    <property type="match status" value="1"/>
</dbReference>
<dbReference type="STRING" id="329046.A0A1Y2CJE2"/>
<evidence type="ECO:0000259" key="19">
    <source>
        <dbReference type="Pfam" id="PF00117"/>
    </source>
</evidence>
<dbReference type="EC" id="5.3.1.24" evidence="9"/>
<dbReference type="HAMAP" id="MF_00135">
    <property type="entry name" value="PRAI"/>
    <property type="match status" value="1"/>
</dbReference>
<keyword evidence="11" id="KW-0028">Amino-acid biosynthesis</keyword>
<dbReference type="InterPro" id="IPR006221">
    <property type="entry name" value="TrpG/PapA_dom"/>
</dbReference>
<dbReference type="EC" id="4.1.1.48" evidence="8"/>
<dbReference type="InterPro" id="IPR050472">
    <property type="entry name" value="Anth_synth/Amidotransfase"/>
</dbReference>
<evidence type="ECO:0000313" key="22">
    <source>
        <dbReference type="EMBL" id="ORY46425.1"/>
    </source>
</evidence>
<keyword evidence="12" id="KW-0822">Tryptophan biosynthesis</keyword>
<dbReference type="FunFam" id="3.20.20.70:FF:000136">
    <property type="entry name" value="Multifunctional tryptophan biosynthesis protein"/>
    <property type="match status" value="1"/>
</dbReference>
<dbReference type="Gene3D" id="3.20.20.70">
    <property type="entry name" value="Aldolase class I"/>
    <property type="match status" value="2"/>
</dbReference>
<dbReference type="Pfam" id="PF00697">
    <property type="entry name" value="PRAI"/>
    <property type="match status" value="1"/>
</dbReference>
<keyword evidence="13" id="KW-0315">Glutamine amidotransferase</keyword>
<comment type="catalytic activity">
    <reaction evidence="18">
        <text>chorismate + L-glutamine = anthranilate + pyruvate + L-glutamate + H(+)</text>
        <dbReference type="Rhea" id="RHEA:21732"/>
        <dbReference type="ChEBI" id="CHEBI:15361"/>
        <dbReference type="ChEBI" id="CHEBI:15378"/>
        <dbReference type="ChEBI" id="CHEBI:16567"/>
        <dbReference type="ChEBI" id="CHEBI:29748"/>
        <dbReference type="ChEBI" id="CHEBI:29985"/>
        <dbReference type="ChEBI" id="CHEBI:58359"/>
        <dbReference type="EC" id="4.1.3.27"/>
    </reaction>
</comment>
<feature type="domain" description="N-(5'phosphoribosyl) anthranilate isomerase (PRAI)" evidence="21">
    <location>
        <begin position="616"/>
        <end position="743"/>
    </location>
</feature>
<dbReference type="FunFam" id="3.40.50.880:FF:000031">
    <property type="entry name" value="Multifunctional tryptophan biosynthesis protein"/>
    <property type="match status" value="1"/>
</dbReference>
<feature type="domain" description="Indole-3-glycerol phosphate synthase" evidence="20">
    <location>
        <begin position="248"/>
        <end position="511"/>
    </location>
</feature>
<reference evidence="22 23" key="1">
    <citation type="submission" date="2016-07" db="EMBL/GenBank/DDBJ databases">
        <title>Pervasive Adenine N6-methylation of Active Genes in Fungi.</title>
        <authorList>
            <consortium name="DOE Joint Genome Institute"/>
            <person name="Mondo S.J."/>
            <person name="Dannebaum R.O."/>
            <person name="Kuo R.C."/>
            <person name="Labutti K."/>
            <person name="Haridas S."/>
            <person name="Kuo A."/>
            <person name="Salamov A."/>
            <person name="Ahrendt S.R."/>
            <person name="Lipzen A."/>
            <person name="Sullivan W."/>
            <person name="Andreopoulos W.B."/>
            <person name="Clum A."/>
            <person name="Lindquist E."/>
            <person name="Daum C."/>
            <person name="Ramamoorthy G.K."/>
            <person name="Gryganskyi A."/>
            <person name="Culley D."/>
            <person name="Magnuson J.K."/>
            <person name="James T.Y."/>
            <person name="O'Malley M.A."/>
            <person name="Stajich J.E."/>
            <person name="Spatafora J.W."/>
            <person name="Visel A."/>
            <person name="Grigoriev I.V."/>
        </authorList>
    </citation>
    <scope>NUCLEOTIDE SEQUENCE [LARGE SCALE GENOMIC DNA]</scope>
    <source>
        <strain evidence="22 23">JEL800</strain>
    </source>
</reference>
<evidence type="ECO:0000256" key="12">
    <source>
        <dbReference type="ARBA" id="ARBA00022822"/>
    </source>
</evidence>
<dbReference type="PRINTS" id="PR00097">
    <property type="entry name" value="ANTSNTHASEII"/>
</dbReference>
<dbReference type="PANTHER" id="PTHR43418">
    <property type="entry name" value="MULTIFUNCTIONAL TRYPTOPHAN BIOSYNTHESIS PROTEIN-RELATED"/>
    <property type="match status" value="1"/>
</dbReference>
<comment type="function">
    <text evidence="3">Trifunctional enzyme bearing the Gln amidotransferase (GATase) domain of anthranilate synthase, indole-glycerolphosphate synthase, and phosphoribosylanthranilate isomerase activities.</text>
</comment>
<dbReference type="InterPro" id="IPR013785">
    <property type="entry name" value="Aldolase_TIM"/>
</dbReference>
<dbReference type="InterPro" id="IPR001240">
    <property type="entry name" value="PRAI_dom"/>
</dbReference>
<dbReference type="SUPFAM" id="SSF51366">
    <property type="entry name" value="Ribulose-phoshate binding barrel"/>
    <property type="match status" value="2"/>
</dbReference>
<dbReference type="InterPro" id="IPR011060">
    <property type="entry name" value="RibuloseP-bd_barrel"/>
</dbReference>
<gene>
    <name evidence="22" type="ORF">BCR33DRAFT_715511</name>
</gene>
<dbReference type="Pfam" id="PF00117">
    <property type="entry name" value="GATase"/>
    <property type="match status" value="1"/>
</dbReference>
<evidence type="ECO:0000313" key="23">
    <source>
        <dbReference type="Proteomes" id="UP000193642"/>
    </source>
</evidence>
<dbReference type="AlphaFoldDB" id="A0A1Y2CJE2"/>
<dbReference type="GO" id="GO:0000162">
    <property type="term" value="P:L-tryptophan biosynthetic process"/>
    <property type="evidence" value="ECO:0007669"/>
    <property type="project" value="UniProtKB-UniPathway"/>
</dbReference>
<dbReference type="GO" id="GO:0004049">
    <property type="term" value="F:anthranilate synthase activity"/>
    <property type="evidence" value="ECO:0007669"/>
    <property type="project" value="UniProtKB-EC"/>
</dbReference>
<dbReference type="InterPro" id="IPR017926">
    <property type="entry name" value="GATASE"/>
</dbReference>
<dbReference type="PRINTS" id="PR00096">
    <property type="entry name" value="GATASE"/>
</dbReference>
<dbReference type="InterPro" id="IPR013798">
    <property type="entry name" value="Indole-3-glycerol_P_synth_dom"/>
</dbReference>
<dbReference type="SUPFAM" id="SSF52317">
    <property type="entry name" value="Class I glutamine amidotransferase-like"/>
    <property type="match status" value="1"/>
</dbReference>
<dbReference type="InterPro" id="IPR001468">
    <property type="entry name" value="Indole-3-GlycerolPSynthase_CS"/>
</dbReference>
<dbReference type="EMBL" id="MCGO01000016">
    <property type="protein sequence ID" value="ORY46425.1"/>
    <property type="molecule type" value="Genomic_DNA"/>
</dbReference>
<sequence>MTVASTAAHSGKTIMIDNYDSFTWNVYGVLSQLGADVEVFRNDEITLEQLKALNPKNIVISPGPGHPRDAGISMAVIKEFGGKVPILGVCLGEQAMFECYGGTVKFAGEIVHGKTSPVKHDGKGLYKGVSQGIEVTRYHSLAGDKNTLPDCLEITSTTPSGVVMGVRHKTFVMEGVQYHPESIASEEGNRLIANFLSWEGGLWETMVEKPIYVATPKSQRKRLGALEHNHPSIASPAPTSAPHKKTILETIAEQRLRDVEETVKLPGHSLKDLQTALSLGLAPKQIDFGKRLLAAAPNVAVLAEIKRASPSKGPIDMDTHAPSQALLYATSGASAISVLTEPTWFKGTLQDMKLARAAVDDLENRPAILRKDFVVDEYQIYEARLAGADTVLLIVAILLGDGVLKGLIDVSRALGMEPLVEVANAEEMRIAVDVGAKIIGVNNRDLHTFTVDMSRTSTLASMVPKDTILIALSGITGRSDVEKYVASGAAGVLVGEHLMKSKDKRLFIRDLIGLPTPMDIVSTPSSTPSAPEKTLVKVCGITNVSDAQIAAKSGANFIGLIFAPSPRQVTPAKAKEIIDTLTQSTPRQKFTLPARPPLCSTQEWYTRSHTALKTHIATSSSNTPLFVGVFSNTPFEEINAIVRETGLDMVQFHGSEDPALLAPLICVPVIKAFHVHKGDTAISVLAQIERGNGVLAAALLDTGVKGLEQQGGSGVTFDWELAKSLVKGCGVPIWVAGGLDSENGVKDHGKVERFVAGAKAV</sequence>
<evidence type="ECO:0000259" key="21">
    <source>
        <dbReference type="Pfam" id="PF00697"/>
    </source>
</evidence>
<dbReference type="Proteomes" id="UP000193642">
    <property type="component" value="Unassembled WGS sequence"/>
</dbReference>
<evidence type="ECO:0000256" key="6">
    <source>
        <dbReference type="ARBA" id="ARBA00004873"/>
    </source>
</evidence>
<name>A0A1Y2CJE2_9FUNG</name>
<comment type="pathway">
    <text evidence="6">Amino-acid biosynthesis; L-tryptophan biosynthesis; L-tryptophan from chorismate: step 1/5.</text>
</comment>
<comment type="pathway">
    <text evidence="4">Amino-acid biosynthesis; L-tryptophan biosynthesis; L-tryptophan from chorismate: step 3/5.</text>
</comment>
<evidence type="ECO:0000259" key="20">
    <source>
        <dbReference type="Pfam" id="PF00218"/>
    </source>
</evidence>
<dbReference type="EC" id="4.1.3.27" evidence="7"/>
<keyword evidence="14" id="KW-0057">Aromatic amino acid biosynthesis</keyword>
<dbReference type="GO" id="GO:0004425">
    <property type="term" value="F:indole-3-glycerol-phosphate synthase activity"/>
    <property type="evidence" value="ECO:0007669"/>
    <property type="project" value="UniProtKB-EC"/>
</dbReference>
<dbReference type="Gene3D" id="3.40.50.880">
    <property type="match status" value="1"/>
</dbReference>
<dbReference type="GO" id="GO:0005829">
    <property type="term" value="C:cytosol"/>
    <property type="evidence" value="ECO:0007669"/>
    <property type="project" value="TreeGrafter"/>
</dbReference>
<comment type="catalytic activity">
    <reaction evidence="1">
        <text>N-(5-phospho-beta-D-ribosyl)anthranilate = 1-(2-carboxyphenylamino)-1-deoxy-D-ribulose 5-phosphate</text>
        <dbReference type="Rhea" id="RHEA:21540"/>
        <dbReference type="ChEBI" id="CHEBI:18277"/>
        <dbReference type="ChEBI" id="CHEBI:58613"/>
        <dbReference type="EC" id="5.3.1.24"/>
    </reaction>
</comment>
<dbReference type="CDD" id="cd00405">
    <property type="entry name" value="PRAI"/>
    <property type="match status" value="1"/>
</dbReference>
<evidence type="ECO:0000256" key="1">
    <source>
        <dbReference type="ARBA" id="ARBA00001164"/>
    </source>
</evidence>
<evidence type="ECO:0000256" key="17">
    <source>
        <dbReference type="ARBA" id="ARBA00023268"/>
    </source>
</evidence>
<dbReference type="PROSITE" id="PS51273">
    <property type="entry name" value="GATASE_TYPE_1"/>
    <property type="match status" value="1"/>
</dbReference>
<keyword evidence="17" id="KW-0511">Multifunctional enzyme</keyword>
<dbReference type="InterPro" id="IPR029062">
    <property type="entry name" value="Class_I_gatase-like"/>
</dbReference>
<evidence type="ECO:0000256" key="10">
    <source>
        <dbReference type="ARBA" id="ARBA00018819"/>
    </source>
</evidence>
<comment type="pathway">
    <text evidence="5">Amino-acid biosynthesis; L-tryptophan biosynthesis; L-tryptophan from chorismate: step 4/5.</text>
</comment>
<evidence type="ECO:0000256" key="11">
    <source>
        <dbReference type="ARBA" id="ARBA00022605"/>
    </source>
</evidence>
<dbReference type="PANTHER" id="PTHR43418:SF4">
    <property type="entry name" value="MULTIFUNCTIONAL TRYPTOPHAN BIOSYNTHESIS PROTEIN"/>
    <property type="match status" value="1"/>
</dbReference>
<comment type="catalytic activity">
    <reaction evidence="2">
        <text>1-(2-carboxyphenylamino)-1-deoxy-D-ribulose 5-phosphate + H(+) = (1S,2R)-1-C-(indol-3-yl)glycerol 3-phosphate + CO2 + H2O</text>
        <dbReference type="Rhea" id="RHEA:23476"/>
        <dbReference type="ChEBI" id="CHEBI:15377"/>
        <dbReference type="ChEBI" id="CHEBI:15378"/>
        <dbReference type="ChEBI" id="CHEBI:16526"/>
        <dbReference type="ChEBI" id="CHEBI:58613"/>
        <dbReference type="ChEBI" id="CHEBI:58866"/>
        <dbReference type="EC" id="4.1.1.48"/>
    </reaction>
</comment>
<keyword evidence="15" id="KW-0413">Isomerase</keyword>
<evidence type="ECO:0000256" key="3">
    <source>
        <dbReference type="ARBA" id="ARBA00003272"/>
    </source>
</evidence>
<evidence type="ECO:0000256" key="16">
    <source>
        <dbReference type="ARBA" id="ARBA00023239"/>
    </source>
</evidence>
<protein>
    <recommendedName>
        <fullName evidence="10">Multifunctional tryptophan biosynthesis protein</fullName>
        <ecNumber evidence="8">4.1.1.48</ecNumber>
        <ecNumber evidence="7">4.1.3.27</ecNumber>
        <ecNumber evidence="9">5.3.1.24</ecNumber>
    </recommendedName>
</protein>
<proteinExistence type="inferred from homology"/>
<dbReference type="PROSITE" id="PS00614">
    <property type="entry name" value="IGPS"/>
    <property type="match status" value="1"/>
</dbReference>
<dbReference type="Pfam" id="PF00218">
    <property type="entry name" value="IGPS"/>
    <property type="match status" value="1"/>
</dbReference>
<keyword evidence="23" id="KW-1185">Reference proteome</keyword>
<evidence type="ECO:0000256" key="15">
    <source>
        <dbReference type="ARBA" id="ARBA00023235"/>
    </source>
</evidence>
<dbReference type="UniPathway" id="UPA00035">
    <property type="reaction ID" value="UER00040"/>
</dbReference>
<dbReference type="GO" id="GO:0004640">
    <property type="term" value="F:phosphoribosylanthranilate isomerase activity"/>
    <property type="evidence" value="ECO:0007669"/>
    <property type="project" value="UniProtKB-EC"/>
</dbReference>
<organism evidence="22 23">
    <name type="scientific">Rhizoclosmatium globosum</name>
    <dbReference type="NCBI Taxonomy" id="329046"/>
    <lineage>
        <taxon>Eukaryota</taxon>
        <taxon>Fungi</taxon>
        <taxon>Fungi incertae sedis</taxon>
        <taxon>Chytridiomycota</taxon>
        <taxon>Chytridiomycota incertae sedis</taxon>
        <taxon>Chytridiomycetes</taxon>
        <taxon>Chytridiales</taxon>
        <taxon>Chytriomycetaceae</taxon>
        <taxon>Rhizoclosmatium</taxon>
    </lineage>
</organism>
<evidence type="ECO:0000256" key="4">
    <source>
        <dbReference type="ARBA" id="ARBA00004664"/>
    </source>
</evidence>
<evidence type="ECO:0000256" key="5">
    <source>
        <dbReference type="ARBA" id="ARBA00004696"/>
    </source>
</evidence>
<evidence type="ECO:0000256" key="14">
    <source>
        <dbReference type="ARBA" id="ARBA00023141"/>
    </source>
</evidence>
<dbReference type="CDD" id="cd00331">
    <property type="entry name" value="IGPS"/>
    <property type="match status" value="1"/>
</dbReference>
<dbReference type="CDD" id="cd01743">
    <property type="entry name" value="GATase1_Anthranilate_Synthase"/>
    <property type="match status" value="1"/>
</dbReference>
<evidence type="ECO:0000256" key="8">
    <source>
        <dbReference type="ARBA" id="ARBA00012362"/>
    </source>
</evidence>
<accession>A0A1Y2CJE2</accession>
<dbReference type="OrthoDB" id="524799at2759"/>
<evidence type="ECO:0000256" key="7">
    <source>
        <dbReference type="ARBA" id="ARBA00012266"/>
    </source>
</evidence>
<keyword evidence="16" id="KW-0456">Lyase</keyword>
<evidence type="ECO:0000256" key="2">
    <source>
        <dbReference type="ARBA" id="ARBA00001633"/>
    </source>
</evidence>
<evidence type="ECO:0000256" key="13">
    <source>
        <dbReference type="ARBA" id="ARBA00022962"/>
    </source>
</evidence>
<evidence type="ECO:0000256" key="9">
    <source>
        <dbReference type="ARBA" id="ARBA00012572"/>
    </source>
</evidence>
<comment type="caution">
    <text evidence="22">The sequence shown here is derived from an EMBL/GenBank/DDBJ whole genome shotgun (WGS) entry which is preliminary data.</text>
</comment>
<feature type="domain" description="Glutamine amidotransferase" evidence="19">
    <location>
        <begin position="15"/>
        <end position="196"/>
    </location>
</feature>